<evidence type="ECO:0000256" key="1">
    <source>
        <dbReference type="SAM" id="MobiDB-lite"/>
    </source>
</evidence>
<dbReference type="Proteomes" id="UP000594638">
    <property type="component" value="Unassembled WGS sequence"/>
</dbReference>
<feature type="non-terminal residue" evidence="2">
    <location>
        <position position="52"/>
    </location>
</feature>
<gene>
    <name evidence="2" type="ORF">OLEA9_A011923</name>
</gene>
<protein>
    <submittedName>
        <fullName evidence="2">Uncharacterized protein</fullName>
    </submittedName>
</protein>
<dbReference type="AlphaFoldDB" id="A0A8S0R7P0"/>
<reference evidence="2 3" key="1">
    <citation type="submission" date="2019-12" db="EMBL/GenBank/DDBJ databases">
        <authorList>
            <person name="Alioto T."/>
            <person name="Alioto T."/>
            <person name="Gomez Garrido J."/>
        </authorList>
    </citation>
    <scope>NUCLEOTIDE SEQUENCE [LARGE SCALE GENOMIC DNA]</scope>
</reference>
<accession>A0A8S0R7P0</accession>
<keyword evidence="3" id="KW-1185">Reference proteome</keyword>
<name>A0A8S0R7P0_OLEEU</name>
<evidence type="ECO:0000313" key="3">
    <source>
        <dbReference type="Proteomes" id="UP000594638"/>
    </source>
</evidence>
<dbReference type="EMBL" id="CACTIH010002166">
    <property type="protein sequence ID" value="CAA2974345.1"/>
    <property type="molecule type" value="Genomic_DNA"/>
</dbReference>
<comment type="caution">
    <text evidence="2">The sequence shown here is derived from an EMBL/GenBank/DDBJ whole genome shotgun (WGS) entry which is preliminary data.</text>
</comment>
<organism evidence="2 3">
    <name type="scientific">Olea europaea subsp. europaea</name>
    <dbReference type="NCBI Taxonomy" id="158383"/>
    <lineage>
        <taxon>Eukaryota</taxon>
        <taxon>Viridiplantae</taxon>
        <taxon>Streptophyta</taxon>
        <taxon>Embryophyta</taxon>
        <taxon>Tracheophyta</taxon>
        <taxon>Spermatophyta</taxon>
        <taxon>Magnoliopsida</taxon>
        <taxon>eudicotyledons</taxon>
        <taxon>Gunneridae</taxon>
        <taxon>Pentapetalae</taxon>
        <taxon>asterids</taxon>
        <taxon>lamiids</taxon>
        <taxon>Lamiales</taxon>
        <taxon>Oleaceae</taxon>
        <taxon>Oleeae</taxon>
        <taxon>Olea</taxon>
    </lineage>
</organism>
<proteinExistence type="predicted"/>
<sequence length="52" mass="5921">MKQEERRAAASTDPIMASLATLSDDGFLRPPPAPQYCTNTTMQPNRRWRERG</sequence>
<feature type="region of interest" description="Disordered" evidence="1">
    <location>
        <begin position="22"/>
        <end position="52"/>
    </location>
</feature>
<evidence type="ECO:0000313" key="2">
    <source>
        <dbReference type="EMBL" id="CAA2974345.1"/>
    </source>
</evidence>
<dbReference type="Gramene" id="OE9A011923T1">
    <property type="protein sequence ID" value="OE9A011923C1"/>
    <property type="gene ID" value="OE9A011923"/>
</dbReference>